<keyword evidence="1" id="KW-0812">Transmembrane</keyword>
<reference evidence="2 3" key="1">
    <citation type="submission" date="2006-12" db="EMBL/GenBank/DDBJ databases">
        <title>Complete sequence of Chlorobium phaeobacteroides DSM 266.</title>
        <authorList>
            <consortium name="US DOE Joint Genome Institute"/>
            <person name="Copeland A."/>
            <person name="Lucas S."/>
            <person name="Lapidus A."/>
            <person name="Barry K."/>
            <person name="Detter J.C."/>
            <person name="Glavina del Rio T."/>
            <person name="Hammon N."/>
            <person name="Israni S."/>
            <person name="Pitluck S."/>
            <person name="Goltsman E."/>
            <person name="Schmutz J."/>
            <person name="Larimer F."/>
            <person name="Land M."/>
            <person name="Hauser L."/>
            <person name="Mikhailova N."/>
            <person name="Li T."/>
            <person name="Overmann J."/>
            <person name="Bryant D.A."/>
            <person name="Richardson P."/>
        </authorList>
    </citation>
    <scope>NUCLEOTIDE SEQUENCE [LARGE SCALE GENOMIC DNA]</scope>
    <source>
        <strain evidence="2 3">DSM 266</strain>
    </source>
</reference>
<feature type="transmembrane region" description="Helical" evidence="1">
    <location>
        <begin position="44"/>
        <end position="67"/>
    </location>
</feature>
<evidence type="ECO:0008006" key="4">
    <source>
        <dbReference type="Google" id="ProtNLM"/>
    </source>
</evidence>
<feature type="transmembrane region" description="Helical" evidence="1">
    <location>
        <begin position="74"/>
        <end position="94"/>
    </location>
</feature>
<proteinExistence type="predicted"/>
<keyword evidence="1" id="KW-0472">Membrane</keyword>
<accession>A1BHF4</accession>
<gene>
    <name evidence="2" type="ordered locus">Cpha266_1815</name>
</gene>
<dbReference type="EMBL" id="CP000492">
    <property type="protein sequence ID" value="ABL65831.1"/>
    <property type="molecule type" value="Genomic_DNA"/>
</dbReference>
<dbReference type="STRING" id="290317.Cpha266_1815"/>
<evidence type="ECO:0000256" key="1">
    <source>
        <dbReference type="SAM" id="Phobius"/>
    </source>
</evidence>
<feature type="transmembrane region" description="Helical" evidence="1">
    <location>
        <begin position="100"/>
        <end position="121"/>
    </location>
</feature>
<dbReference type="Proteomes" id="UP000008701">
    <property type="component" value="Chromosome"/>
</dbReference>
<protein>
    <recommendedName>
        <fullName evidence="4">VanZ-like domain-containing protein</fullName>
    </recommendedName>
</protein>
<evidence type="ECO:0000313" key="2">
    <source>
        <dbReference type="EMBL" id="ABL65831.1"/>
    </source>
</evidence>
<dbReference type="AlphaFoldDB" id="A1BHF4"/>
<dbReference type="OrthoDB" id="598118at2"/>
<keyword evidence="1" id="KW-1133">Transmembrane helix</keyword>
<sequence>MISDKNFLQPQWNANRTLLGYWGLAIFLLLIGTFVPFTDIIHNLFFLDTLVHLVLYSMLSFIPLVLFRSRKTAFLFSIAMTPIGYLLEMLHMMVMGANFSVINAFANNVGVVAGIAAGFIVRLKSHYERDQTKA</sequence>
<feature type="transmembrane region" description="Helical" evidence="1">
    <location>
        <begin position="21"/>
        <end position="38"/>
    </location>
</feature>
<dbReference type="RefSeq" id="WP_011745638.1">
    <property type="nucleotide sequence ID" value="NC_008639.1"/>
</dbReference>
<evidence type="ECO:0000313" key="3">
    <source>
        <dbReference type="Proteomes" id="UP000008701"/>
    </source>
</evidence>
<keyword evidence="3" id="KW-1185">Reference proteome</keyword>
<organism evidence="2 3">
    <name type="scientific">Chlorobium phaeobacteroides (strain DSM 266 / SMG 266 / 2430)</name>
    <dbReference type="NCBI Taxonomy" id="290317"/>
    <lineage>
        <taxon>Bacteria</taxon>
        <taxon>Pseudomonadati</taxon>
        <taxon>Chlorobiota</taxon>
        <taxon>Chlorobiia</taxon>
        <taxon>Chlorobiales</taxon>
        <taxon>Chlorobiaceae</taxon>
        <taxon>Chlorobium/Pelodictyon group</taxon>
        <taxon>Chlorobium</taxon>
    </lineage>
</organism>
<name>A1BHF4_CHLPD</name>
<dbReference type="KEGG" id="cph:Cpha266_1815"/>
<dbReference type="HOGENOM" id="CLU_1892456_0_0_10"/>